<evidence type="ECO:0000313" key="1">
    <source>
        <dbReference type="EMBL" id="ETL85653.1"/>
    </source>
</evidence>
<dbReference type="EMBL" id="KI681580">
    <property type="protein sequence ID" value="ETL85653.1"/>
    <property type="molecule type" value="Genomic_DNA"/>
</dbReference>
<accession>W2KKG4</accession>
<sequence>DNTQVSITSPLQSTTESQIQQLFASSIVDVVATR</sequence>
<dbReference type="AlphaFoldDB" id="W2KKG4"/>
<proteinExistence type="predicted"/>
<reference evidence="1" key="1">
    <citation type="submission" date="2013-11" db="EMBL/GenBank/DDBJ databases">
        <title>The Genome Sequence of Phytophthora parasitica CHvinca01.</title>
        <authorList>
            <consortium name="The Broad Institute Genomics Platform"/>
            <person name="Russ C."/>
            <person name="Tyler B."/>
            <person name="Panabieres F."/>
            <person name="Shan W."/>
            <person name="Tripathy S."/>
            <person name="Grunwald N."/>
            <person name="Machado M."/>
            <person name="Johnson C.S."/>
            <person name="Arredondo F."/>
            <person name="Hong C."/>
            <person name="Coffey M."/>
            <person name="Young S.K."/>
            <person name="Zeng Q."/>
            <person name="Gargeya S."/>
            <person name="Fitzgerald M."/>
            <person name="Abouelleil A."/>
            <person name="Alvarado L."/>
            <person name="Chapman S.B."/>
            <person name="Gainer-Dewar J."/>
            <person name="Goldberg J."/>
            <person name="Griggs A."/>
            <person name="Gujja S."/>
            <person name="Hansen M."/>
            <person name="Howarth C."/>
            <person name="Imamovic A."/>
            <person name="Ireland A."/>
            <person name="Larimer J."/>
            <person name="McCowan C."/>
            <person name="Murphy C."/>
            <person name="Pearson M."/>
            <person name="Poon T.W."/>
            <person name="Priest M."/>
            <person name="Roberts A."/>
            <person name="Saif S."/>
            <person name="Shea T."/>
            <person name="Sykes S."/>
            <person name="Wortman J."/>
            <person name="Nusbaum C."/>
            <person name="Birren B."/>
        </authorList>
    </citation>
    <scope>NUCLEOTIDE SEQUENCE [LARGE SCALE GENOMIC DNA]</scope>
    <source>
        <strain evidence="1">CHvinca01</strain>
    </source>
</reference>
<dbReference type="Proteomes" id="UP000054423">
    <property type="component" value="Unassembled WGS sequence"/>
</dbReference>
<name>W2KKG4_PHYNI</name>
<organism evidence="1">
    <name type="scientific">Phytophthora nicotianae</name>
    <name type="common">Potato buckeye rot agent</name>
    <name type="synonym">Phytophthora parasitica</name>
    <dbReference type="NCBI Taxonomy" id="4792"/>
    <lineage>
        <taxon>Eukaryota</taxon>
        <taxon>Sar</taxon>
        <taxon>Stramenopiles</taxon>
        <taxon>Oomycota</taxon>
        <taxon>Peronosporomycetes</taxon>
        <taxon>Peronosporales</taxon>
        <taxon>Peronosporaceae</taxon>
        <taxon>Phytophthora</taxon>
    </lineage>
</organism>
<protein>
    <submittedName>
        <fullName evidence="1">Uncharacterized protein</fullName>
    </submittedName>
</protein>
<feature type="non-terminal residue" evidence="1">
    <location>
        <position position="1"/>
    </location>
</feature>
<gene>
    <name evidence="1" type="ORF">L917_14848</name>
</gene>
<feature type="non-terminal residue" evidence="1">
    <location>
        <position position="34"/>
    </location>
</feature>